<evidence type="ECO:0000256" key="1">
    <source>
        <dbReference type="SAM" id="MobiDB-lite"/>
    </source>
</evidence>
<dbReference type="Proteomes" id="UP000603904">
    <property type="component" value="Unassembled WGS sequence"/>
</dbReference>
<dbReference type="RefSeq" id="WP_204057353.1">
    <property type="nucleotide sequence ID" value="NZ_BAAAGP010000011.1"/>
</dbReference>
<evidence type="ECO:0000313" key="4">
    <source>
        <dbReference type="Proteomes" id="UP000603904"/>
    </source>
</evidence>
<proteinExistence type="predicted"/>
<name>A0ABQ4FYJ1_9ACTN</name>
<feature type="compositionally biased region" description="Basic and acidic residues" evidence="1">
    <location>
        <begin position="61"/>
        <end position="71"/>
    </location>
</feature>
<organism evidence="3 4">
    <name type="scientific">Microbispora corallina</name>
    <dbReference type="NCBI Taxonomy" id="83302"/>
    <lineage>
        <taxon>Bacteria</taxon>
        <taxon>Bacillati</taxon>
        <taxon>Actinomycetota</taxon>
        <taxon>Actinomycetes</taxon>
        <taxon>Streptosporangiales</taxon>
        <taxon>Streptosporangiaceae</taxon>
        <taxon>Microbispora</taxon>
    </lineage>
</organism>
<accession>A0ABQ4FYJ1</accession>
<reference evidence="3 4" key="1">
    <citation type="submission" date="2021-01" db="EMBL/GenBank/DDBJ databases">
        <title>Whole genome shotgun sequence of Microbispora corallina NBRC 16416.</title>
        <authorList>
            <person name="Komaki H."/>
            <person name="Tamura T."/>
        </authorList>
    </citation>
    <scope>NUCLEOTIDE SEQUENCE [LARGE SCALE GENOMIC DNA]</scope>
    <source>
        <strain evidence="3 4">NBRC 16416</strain>
    </source>
</reference>
<dbReference type="EMBL" id="BOOC01000011">
    <property type="protein sequence ID" value="GIH39863.1"/>
    <property type="molecule type" value="Genomic_DNA"/>
</dbReference>
<keyword evidence="4" id="KW-1185">Reference proteome</keyword>
<evidence type="ECO:0000313" key="3">
    <source>
        <dbReference type="EMBL" id="GIH39863.1"/>
    </source>
</evidence>
<feature type="chain" id="PRO_5045315608" description="Secreted protein" evidence="2">
    <location>
        <begin position="30"/>
        <end position="627"/>
    </location>
</feature>
<keyword evidence="2" id="KW-0732">Signal</keyword>
<evidence type="ECO:0008006" key="5">
    <source>
        <dbReference type="Google" id="ProtNLM"/>
    </source>
</evidence>
<feature type="region of interest" description="Disordered" evidence="1">
    <location>
        <begin position="61"/>
        <end position="100"/>
    </location>
</feature>
<gene>
    <name evidence="3" type="ORF">Mco01_28630</name>
</gene>
<sequence length="627" mass="65740">MRSILPLKLTFVLVLAGLPAVGAATGAAAATNREIPAAGSTAIQPVAAGLDTGVQVPEIRGAEPGEQDARRAAPKLPPVNRSLSRHSGHHGVVVGSRPPRSNPTVALSFDGISHRDQRLANGGNQFSTEPPDQGLCAGNGFVLESVNDALRVFDSSGRALIGVADLNTFYGYPAAIDRATGAQGPFVTDPSCYYDPDSRRWFQVALTLEVDADTGDFTGVNHLDVAVSTSASPLGKWTVYRVAAQDDGTDGTPAHPGCPCLGDYPHIGADAFGFYVTTNEYEFFGDGYNSAQIYAFPKLRFVTSPASVPVVQYDTTGLGAGGAPGFTIWPAQSPSSQYAPDTEYLLSSDAAEEANGTGTSDHVIQWRLSGTFLLNTGGTPTLSRKIVPVGAYSIPPKADQKPGDFPLGQCVNDTTTPTPLGPGCWRYLLADEPEHDEAEAPLDSNDTRMQQVVYAGGKLWAALDTAVTVAGQDKAGVEWFVVDPRTARADKQGYLALAHNNLVYPAVGVNRSGRGVIAFTVAGADYYPSAGFASLDARTGAGDVQIAAPGKGPQDGFSGYKAFNDPPRPRWGDYGAAAADGDAVWIASEYIGQSCSLAQYTAAPLLTCGGTRTALANWGTRITRLTF</sequence>
<evidence type="ECO:0000256" key="2">
    <source>
        <dbReference type="SAM" id="SignalP"/>
    </source>
</evidence>
<protein>
    <recommendedName>
        <fullName evidence="5">Secreted protein</fullName>
    </recommendedName>
</protein>
<feature type="signal peptide" evidence="2">
    <location>
        <begin position="1"/>
        <end position="29"/>
    </location>
</feature>
<comment type="caution">
    <text evidence="3">The sequence shown here is derived from an EMBL/GenBank/DDBJ whole genome shotgun (WGS) entry which is preliminary data.</text>
</comment>